<organism evidence="2 3">
    <name type="scientific">Ceriporiopsis subvermispora (strain B)</name>
    <name type="common">White-rot fungus</name>
    <name type="synonym">Gelatoporia subvermispora</name>
    <dbReference type="NCBI Taxonomy" id="914234"/>
    <lineage>
        <taxon>Eukaryota</taxon>
        <taxon>Fungi</taxon>
        <taxon>Dikarya</taxon>
        <taxon>Basidiomycota</taxon>
        <taxon>Agaricomycotina</taxon>
        <taxon>Agaricomycetes</taxon>
        <taxon>Polyporales</taxon>
        <taxon>Gelatoporiaceae</taxon>
        <taxon>Gelatoporia</taxon>
    </lineage>
</organism>
<evidence type="ECO:0000313" key="2">
    <source>
        <dbReference type="EMBL" id="EMD37625.1"/>
    </source>
</evidence>
<proteinExistence type="predicted"/>
<evidence type="ECO:0000313" key="3">
    <source>
        <dbReference type="Proteomes" id="UP000016930"/>
    </source>
</evidence>
<dbReference type="Proteomes" id="UP000016930">
    <property type="component" value="Unassembled WGS sequence"/>
</dbReference>
<name>M2QZI7_CERS8</name>
<reference evidence="2 3" key="1">
    <citation type="journal article" date="2012" name="Proc. Natl. Acad. Sci. U.S.A.">
        <title>Comparative genomics of Ceriporiopsis subvermispora and Phanerochaete chrysosporium provide insight into selective ligninolysis.</title>
        <authorList>
            <person name="Fernandez-Fueyo E."/>
            <person name="Ruiz-Duenas F.J."/>
            <person name="Ferreira P."/>
            <person name="Floudas D."/>
            <person name="Hibbett D.S."/>
            <person name="Canessa P."/>
            <person name="Larrondo L.F."/>
            <person name="James T.Y."/>
            <person name="Seelenfreund D."/>
            <person name="Lobos S."/>
            <person name="Polanco R."/>
            <person name="Tello M."/>
            <person name="Honda Y."/>
            <person name="Watanabe T."/>
            <person name="Watanabe T."/>
            <person name="Ryu J.S."/>
            <person name="Kubicek C.P."/>
            <person name="Schmoll M."/>
            <person name="Gaskell J."/>
            <person name="Hammel K.E."/>
            <person name="St John F.J."/>
            <person name="Vanden Wymelenberg A."/>
            <person name="Sabat G."/>
            <person name="Splinter BonDurant S."/>
            <person name="Syed K."/>
            <person name="Yadav J.S."/>
            <person name="Doddapaneni H."/>
            <person name="Subramanian V."/>
            <person name="Lavin J.L."/>
            <person name="Oguiza J.A."/>
            <person name="Perez G."/>
            <person name="Pisabarro A.G."/>
            <person name="Ramirez L."/>
            <person name="Santoyo F."/>
            <person name="Master E."/>
            <person name="Coutinho P.M."/>
            <person name="Henrissat B."/>
            <person name="Lombard V."/>
            <person name="Magnuson J.K."/>
            <person name="Kuees U."/>
            <person name="Hori C."/>
            <person name="Igarashi K."/>
            <person name="Samejima M."/>
            <person name="Held B.W."/>
            <person name="Barry K.W."/>
            <person name="LaButti K.M."/>
            <person name="Lapidus A."/>
            <person name="Lindquist E.A."/>
            <person name="Lucas S.M."/>
            <person name="Riley R."/>
            <person name="Salamov A.A."/>
            <person name="Hoffmeister D."/>
            <person name="Schwenk D."/>
            <person name="Hadar Y."/>
            <person name="Yarden O."/>
            <person name="de Vries R.P."/>
            <person name="Wiebenga A."/>
            <person name="Stenlid J."/>
            <person name="Eastwood D."/>
            <person name="Grigoriev I.V."/>
            <person name="Berka R.M."/>
            <person name="Blanchette R.A."/>
            <person name="Kersten P."/>
            <person name="Martinez A.T."/>
            <person name="Vicuna R."/>
            <person name="Cullen D."/>
        </authorList>
    </citation>
    <scope>NUCLEOTIDE SEQUENCE [LARGE SCALE GENOMIC DNA]</scope>
    <source>
        <strain evidence="2 3">B</strain>
    </source>
</reference>
<accession>M2QZI7</accession>
<dbReference type="AlphaFoldDB" id="M2QZI7"/>
<feature type="compositionally biased region" description="Basic and acidic residues" evidence="1">
    <location>
        <begin position="331"/>
        <end position="343"/>
    </location>
</feature>
<evidence type="ECO:0000256" key="1">
    <source>
        <dbReference type="SAM" id="MobiDB-lite"/>
    </source>
</evidence>
<feature type="region of interest" description="Disordered" evidence="1">
    <location>
        <begin position="1"/>
        <end position="29"/>
    </location>
</feature>
<dbReference type="EMBL" id="KB445796">
    <property type="protein sequence ID" value="EMD37625.1"/>
    <property type="molecule type" value="Genomic_DNA"/>
</dbReference>
<protein>
    <submittedName>
        <fullName evidence="2">Uncharacterized protein</fullName>
    </submittedName>
</protein>
<feature type="region of interest" description="Disordered" evidence="1">
    <location>
        <begin position="320"/>
        <end position="343"/>
    </location>
</feature>
<gene>
    <name evidence="2" type="ORF">CERSUDRAFT_94627</name>
</gene>
<sequence>MPSKGASGKRAGEALEGNASNKPRKMHPKTVDRVIKDMFDFSERMAKLEIDTLKAKRNADKEAQELRKLDLQYAEKLLELARARENTKGLYDPLLESGSCGSLTNSGSSMSGSLSGTTLHCSPSQMFLTDRIHSPTADSILTCAMDIGCMGEAAAPTFDYLGNTITAGDGIRGTPASMTFHYDQDVTGGLCDAVGTSDGGSYGSLQTSAFGSYASMHSALRSDGSMHASAVASGKSLQTSAIAPYGGVNASSAVSSDSAHSADAVISGAGSAMSAPKDIMDQGRTTAVPDAAVESYTVTTSAAGKKATLKWMEIVNNGSVSANDGGGSGNGEEHLESAKKPERQTTMLGLFSSWEDDDDGFDAAGALAGSGADIWSN</sequence>
<keyword evidence="3" id="KW-1185">Reference proteome</keyword>
<dbReference type="HOGENOM" id="CLU_733618_0_0_1"/>